<keyword evidence="3" id="KW-1185">Reference proteome</keyword>
<evidence type="ECO:0000313" key="2">
    <source>
        <dbReference type="EMBL" id="KLO09261.1"/>
    </source>
</evidence>
<name>A0A0H2RWR5_9AGAM</name>
<proteinExistence type="predicted"/>
<dbReference type="InParanoid" id="A0A0H2RWR5"/>
<dbReference type="EMBL" id="KQ086061">
    <property type="protein sequence ID" value="KLO09261.1"/>
    <property type="molecule type" value="Genomic_DNA"/>
</dbReference>
<dbReference type="AlphaFoldDB" id="A0A0H2RWR5"/>
<gene>
    <name evidence="2" type="ORF">SCHPADRAFT_907900</name>
</gene>
<dbReference type="Proteomes" id="UP000053477">
    <property type="component" value="Unassembled WGS sequence"/>
</dbReference>
<protein>
    <submittedName>
        <fullName evidence="2">Uncharacterized protein</fullName>
    </submittedName>
</protein>
<evidence type="ECO:0000313" key="3">
    <source>
        <dbReference type="Proteomes" id="UP000053477"/>
    </source>
</evidence>
<accession>A0A0H2RWR5</accession>
<sequence>MSKYSAAYPPSSPTSSFFPTSPTCTSMAFASMQQSPRDAYGMYSSFGGGQHYAAYGGAPLHGHAGSGSRQSIGPLKKLFKRK</sequence>
<reference evidence="2 3" key="1">
    <citation type="submission" date="2015-04" db="EMBL/GenBank/DDBJ databases">
        <title>Complete genome sequence of Schizopora paradoxa KUC8140, a cosmopolitan wood degrader in East Asia.</title>
        <authorList>
            <consortium name="DOE Joint Genome Institute"/>
            <person name="Min B."/>
            <person name="Park H."/>
            <person name="Jang Y."/>
            <person name="Kim J.-J."/>
            <person name="Kim K.H."/>
            <person name="Pangilinan J."/>
            <person name="Lipzen A."/>
            <person name="Riley R."/>
            <person name="Grigoriev I.V."/>
            <person name="Spatafora J.W."/>
            <person name="Choi I.-G."/>
        </authorList>
    </citation>
    <scope>NUCLEOTIDE SEQUENCE [LARGE SCALE GENOMIC DNA]</scope>
    <source>
        <strain evidence="2 3">KUC8140</strain>
    </source>
</reference>
<organism evidence="2 3">
    <name type="scientific">Schizopora paradoxa</name>
    <dbReference type="NCBI Taxonomy" id="27342"/>
    <lineage>
        <taxon>Eukaryota</taxon>
        <taxon>Fungi</taxon>
        <taxon>Dikarya</taxon>
        <taxon>Basidiomycota</taxon>
        <taxon>Agaricomycotina</taxon>
        <taxon>Agaricomycetes</taxon>
        <taxon>Hymenochaetales</taxon>
        <taxon>Schizoporaceae</taxon>
        <taxon>Schizopora</taxon>
    </lineage>
</organism>
<feature type="region of interest" description="Disordered" evidence="1">
    <location>
        <begin position="63"/>
        <end position="82"/>
    </location>
</feature>
<evidence type="ECO:0000256" key="1">
    <source>
        <dbReference type="SAM" id="MobiDB-lite"/>
    </source>
</evidence>